<evidence type="ECO:0000256" key="4">
    <source>
        <dbReference type="ARBA" id="ARBA00022692"/>
    </source>
</evidence>
<dbReference type="PANTHER" id="PTHR42703:SF1">
    <property type="entry name" value="NA(+)_H(+) ANTIPORTER SUBUNIT D1"/>
    <property type="match status" value="1"/>
</dbReference>
<name>A0A1H9LFD6_9HYPH</name>
<evidence type="ECO:0000256" key="3">
    <source>
        <dbReference type="ARBA" id="ARBA00022475"/>
    </source>
</evidence>
<evidence type="ECO:0000313" key="10">
    <source>
        <dbReference type="EMBL" id="SER10201.1"/>
    </source>
</evidence>
<feature type="transmembrane region" description="Helical" evidence="8">
    <location>
        <begin position="161"/>
        <end position="185"/>
    </location>
</feature>
<dbReference type="EMBL" id="FOFG01000011">
    <property type="protein sequence ID" value="SER10201.1"/>
    <property type="molecule type" value="Genomic_DNA"/>
</dbReference>
<keyword evidence="4 7" id="KW-0812">Transmembrane</keyword>
<dbReference type="GO" id="GO:0042773">
    <property type="term" value="P:ATP synthesis coupled electron transport"/>
    <property type="evidence" value="ECO:0007669"/>
    <property type="project" value="InterPro"/>
</dbReference>
<dbReference type="InterPro" id="IPR003918">
    <property type="entry name" value="NADH_UbQ_OxRdtase"/>
</dbReference>
<keyword evidence="5 8" id="KW-1133">Transmembrane helix</keyword>
<keyword evidence="3" id="KW-1003">Cell membrane</keyword>
<evidence type="ECO:0000256" key="5">
    <source>
        <dbReference type="ARBA" id="ARBA00022989"/>
    </source>
</evidence>
<dbReference type="OrthoDB" id="9811718at2"/>
<dbReference type="GO" id="GO:0005886">
    <property type="term" value="C:plasma membrane"/>
    <property type="evidence" value="ECO:0007669"/>
    <property type="project" value="UniProtKB-SubCell"/>
</dbReference>
<feature type="transmembrane region" description="Helical" evidence="8">
    <location>
        <begin position="460"/>
        <end position="479"/>
    </location>
</feature>
<feature type="transmembrane region" description="Helical" evidence="8">
    <location>
        <begin position="574"/>
        <end position="590"/>
    </location>
</feature>
<feature type="transmembrane region" description="Helical" evidence="8">
    <location>
        <begin position="205"/>
        <end position="224"/>
    </location>
</feature>
<feature type="transmembrane region" description="Helical" evidence="8">
    <location>
        <begin position="522"/>
        <end position="540"/>
    </location>
</feature>
<proteinExistence type="inferred from homology"/>
<sequence length="591" mass="61706">MNLIPLPVVLPLLAAAFLLGADKILPKRAPDLLALVVAVAVAVVCAMLAARSWDTPLTYWFGGWQPQGRLALGIAFVVDPLGASVALLAAILFIGSFVFGWAFFDDVGTRFHVLMLVFLAAMTGFCLTGDLFNFFVFFELMSVAAFALTGYKLEASSLEGALNFTVINSIGSFLMLSGIGLIYARTSALNLAQIGEALSAGPPDALVAMACLLVLAALLIKGAILPFHFWLTEAHAVAPTPVCVIFSGMMVPIALFGIARLGWALFVPAGVLGGLQTDVLLYAGTVTAVVGGATSLMQRHVKRLLAFSTISHMGILLVGVAMLTRPALSGMLLYLLGHSLVKAALFMGAGILMSKCQNVDEIELRGKARHLPLTGVAFALGGLLLAGLPLGAMELGKHDIDAAAGMRHAWIPFALALGSALTGAAVLRATGRIFLGLGPDPGEESQSPGKPEHEKANRPMWLMLLPAAVFLTFALLVGMHDLTPLAEHLASHLAAGGPPSAAGIEIHAVAPPTGATEIPGKLLPWASVALALLIAAFELFRDDIPKALTAAVQAIFGPIFLALDRIHSGHIGDYAAWMMIGLAGLGVAFAF</sequence>
<dbReference type="Pfam" id="PF00361">
    <property type="entry name" value="Proton_antipo_M"/>
    <property type="match status" value="1"/>
</dbReference>
<keyword evidence="6 8" id="KW-0472">Membrane</keyword>
<organism evidence="10 11">
    <name type="scientific">Faunimonas pinastri</name>
    <dbReference type="NCBI Taxonomy" id="1855383"/>
    <lineage>
        <taxon>Bacteria</taxon>
        <taxon>Pseudomonadati</taxon>
        <taxon>Pseudomonadota</taxon>
        <taxon>Alphaproteobacteria</taxon>
        <taxon>Hyphomicrobiales</taxon>
        <taxon>Afifellaceae</taxon>
        <taxon>Faunimonas</taxon>
    </lineage>
</organism>
<feature type="transmembrane region" description="Helical" evidence="8">
    <location>
        <begin position="304"/>
        <end position="325"/>
    </location>
</feature>
<evidence type="ECO:0000259" key="9">
    <source>
        <dbReference type="Pfam" id="PF00361"/>
    </source>
</evidence>
<feature type="transmembrane region" description="Helical" evidence="8">
    <location>
        <begin position="236"/>
        <end position="259"/>
    </location>
</feature>
<evidence type="ECO:0000256" key="1">
    <source>
        <dbReference type="ARBA" id="ARBA00004651"/>
    </source>
</evidence>
<evidence type="ECO:0000256" key="6">
    <source>
        <dbReference type="ARBA" id="ARBA00023136"/>
    </source>
</evidence>
<protein>
    <submittedName>
        <fullName evidence="10">Multisubunit sodium/proton antiporter, MrpD subunit</fullName>
    </submittedName>
</protein>
<keyword evidence="11" id="KW-1185">Reference proteome</keyword>
<comment type="similarity">
    <text evidence="2">Belongs to the CPA3 antiporters (TC 2.A.63) subunit D family.</text>
</comment>
<feature type="transmembrane region" description="Helical" evidence="8">
    <location>
        <begin position="410"/>
        <end position="427"/>
    </location>
</feature>
<feature type="transmembrane region" description="Helical" evidence="8">
    <location>
        <begin position="32"/>
        <end position="50"/>
    </location>
</feature>
<dbReference type="PRINTS" id="PR01437">
    <property type="entry name" value="NUOXDRDTASE4"/>
</dbReference>
<feature type="transmembrane region" description="Helical" evidence="8">
    <location>
        <begin position="331"/>
        <end position="352"/>
    </location>
</feature>
<dbReference type="PANTHER" id="PTHR42703">
    <property type="entry name" value="NADH DEHYDROGENASE"/>
    <property type="match status" value="1"/>
</dbReference>
<accession>A0A1H9LFD6</accession>
<gene>
    <name evidence="10" type="ORF">SAMN05216548_11181</name>
</gene>
<evidence type="ECO:0000256" key="2">
    <source>
        <dbReference type="ARBA" id="ARBA00005346"/>
    </source>
</evidence>
<evidence type="ECO:0000256" key="7">
    <source>
        <dbReference type="RuleBase" id="RU000320"/>
    </source>
</evidence>
<feature type="transmembrane region" description="Helical" evidence="8">
    <location>
        <begin position="547"/>
        <end position="568"/>
    </location>
</feature>
<dbReference type="AlphaFoldDB" id="A0A1H9LFD6"/>
<feature type="transmembrane region" description="Helical" evidence="8">
    <location>
        <begin position="6"/>
        <end position="25"/>
    </location>
</feature>
<comment type="subcellular location">
    <subcellularLocation>
        <location evidence="1">Cell membrane</location>
        <topology evidence="1">Multi-pass membrane protein</topology>
    </subcellularLocation>
    <subcellularLocation>
        <location evidence="7">Membrane</location>
        <topology evidence="7">Multi-pass membrane protein</topology>
    </subcellularLocation>
</comment>
<feature type="transmembrane region" description="Helical" evidence="8">
    <location>
        <begin position="373"/>
        <end position="390"/>
    </location>
</feature>
<evidence type="ECO:0000256" key="8">
    <source>
        <dbReference type="SAM" id="Phobius"/>
    </source>
</evidence>
<dbReference type="GO" id="GO:0008137">
    <property type="term" value="F:NADH dehydrogenase (ubiquinone) activity"/>
    <property type="evidence" value="ECO:0007669"/>
    <property type="project" value="InterPro"/>
</dbReference>
<dbReference type="RefSeq" id="WP_092497776.1">
    <property type="nucleotide sequence ID" value="NZ_FOFG01000011.1"/>
</dbReference>
<dbReference type="Proteomes" id="UP000199647">
    <property type="component" value="Unassembled WGS sequence"/>
</dbReference>
<feature type="domain" description="NADH:quinone oxidoreductase/Mrp antiporter transmembrane" evidence="9">
    <location>
        <begin position="129"/>
        <end position="411"/>
    </location>
</feature>
<feature type="transmembrane region" description="Helical" evidence="8">
    <location>
        <begin position="70"/>
        <end position="95"/>
    </location>
</feature>
<evidence type="ECO:0000313" key="11">
    <source>
        <dbReference type="Proteomes" id="UP000199647"/>
    </source>
</evidence>
<reference evidence="10 11" key="1">
    <citation type="submission" date="2016-10" db="EMBL/GenBank/DDBJ databases">
        <authorList>
            <person name="de Groot N.N."/>
        </authorList>
    </citation>
    <scope>NUCLEOTIDE SEQUENCE [LARGE SCALE GENOMIC DNA]</scope>
    <source>
        <strain evidence="10 11">A52C2</strain>
    </source>
</reference>
<dbReference type="STRING" id="1855383.SAMN05216548_11181"/>
<dbReference type="InterPro" id="IPR050586">
    <property type="entry name" value="CPA3_Na-H_Antiporter_D"/>
</dbReference>
<dbReference type="InterPro" id="IPR001750">
    <property type="entry name" value="ND/Mrp_TM"/>
</dbReference>